<dbReference type="EMBL" id="PQFF01000187">
    <property type="protein sequence ID" value="RHZ76258.1"/>
    <property type="molecule type" value="Genomic_DNA"/>
</dbReference>
<proteinExistence type="predicted"/>
<keyword evidence="2" id="KW-1185">Reference proteome</keyword>
<reference evidence="1 2" key="1">
    <citation type="submission" date="2018-08" db="EMBL/GenBank/DDBJ databases">
        <title>Genome and evolution of the arbuscular mycorrhizal fungus Diversispora epigaea (formerly Glomus versiforme) and its bacterial endosymbionts.</title>
        <authorList>
            <person name="Sun X."/>
            <person name="Fei Z."/>
            <person name="Harrison M."/>
        </authorList>
    </citation>
    <scope>NUCLEOTIDE SEQUENCE [LARGE SCALE GENOMIC DNA]</scope>
    <source>
        <strain evidence="1 2">IT104</strain>
    </source>
</reference>
<comment type="caution">
    <text evidence="1">The sequence shown here is derived from an EMBL/GenBank/DDBJ whole genome shotgun (WGS) entry which is preliminary data.</text>
</comment>
<dbReference type="Proteomes" id="UP000266861">
    <property type="component" value="Unassembled WGS sequence"/>
</dbReference>
<evidence type="ECO:0000313" key="1">
    <source>
        <dbReference type="EMBL" id="RHZ76258.1"/>
    </source>
</evidence>
<name>A0A397IPT5_9GLOM</name>
<accession>A0A397IPT5</accession>
<organism evidence="1 2">
    <name type="scientific">Diversispora epigaea</name>
    <dbReference type="NCBI Taxonomy" id="1348612"/>
    <lineage>
        <taxon>Eukaryota</taxon>
        <taxon>Fungi</taxon>
        <taxon>Fungi incertae sedis</taxon>
        <taxon>Mucoromycota</taxon>
        <taxon>Glomeromycotina</taxon>
        <taxon>Glomeromycetes</taxon>
        <taxon>Diversisporales</taxon>
        <taxon>Diversisporaceae</taxon>
        <taxon>Diversispora</taxon>
    </lineage>
</organism>
<evidence type="ECO:0000313" key="2">
    <source>
        <dbReference type="Proteomes" id="UP000266861"/>
    </source>
</evidence>
<gene>
    <name evidence="1" type="ORF">Glove_199g33</name>
</gene>
<dbReference type="AlphaFoldDB" id="A0A397IPT5"/>
<protein>
    <submittedName>
        <fullName evidence="1">Uncharacterized protein</fullName>
    </submittedName>
</protein>
<sequence length="95" mass="11077">MEIHLQMNNLSLDNNDDSTLDKQEAPINSFGQYILVTELPSHTNEPKDHFSTMNKLKIINYQQQISHKFELILEKFCILGYLSAMVIFVQQMKCD</sequence>